<dbReference type="PANTHER" id="PTHR23546">
    <property type="entry name" value="TRANSPORT PROTEIN"/>
    <property type="match status" value="1"/>
</dbReference>
<feature type="transmembrane region" description="Helical" evidence="5">
    <location>
        <begin position="174"/>
        <end position="192"/>
    </location>
</feature>
<feature type="transmembrane region" description="Helical" evidence="5">
    <location>
        <begin position="345"/>
        <end position="368"/>
    </location>
</feature>
<evidence type="ECO:0000256" key="4">
    <source>
        <dbReference type="ARBA" id="ARBA00023136"/>
    </source>
</evidence>
<dbReference type="InterPro" id="IPR020846">
    <property type="entry name" value="MFS_dom"/>
</dbReference>
<keyword evidence="2 5" id="KW-0812">Transmembrane</keyword>
<comment type="subcellular location">
    <subcellularLocation>
        <location evidence="1">Membrane</location>
        <topology evidence="1">Multi-pass membrane protein</topology>
    </subcellularLocation>
</comment>
<feature type="transmembrane region" description="Helical" evidence="5">
    <location>
        <begin position="312"/>
        <end position="333"/>
    </location>
</feature>
<dbReference type="PANTHER" id="PTHR23546:SF1">
    <property type="entry name" value="MEMBRANE PROTEIN"/>
    <property type="match status" value="1"/>
</dbReference>
<dbReference type="Proteomes" id="UP001226084">
    <property type="component" value="Unassembled WGS sequence"/>
</dbReference>
<dbReference type="GO" id="GO:0022857">
    <property type="term" value="F:transmembrane transporter activity"/>
    <property type="evidence" value="ECO:0007669"/>
    <property type="project" value="InterPro"/>
</dbReference>
<feature type="domain" description="Major facilitator superfamily (MFS) profile" evidence="6">
    <location>
        <begin position="4"/>
        <end position="397"/>
    </location>
</feature>
<dbReference type="InterPro" id="IPR036259">
    <property type="entry name" value="MFS_trans_sf"/>
</dbReference>
<dbReference type="GO" id="GO:0016020">
    <property type="term" value="C:membrane"/>
    <property type="evidence" value="ECO:0007669"/>
    <property type="project" value="UniProtKB-SubCell"/>
</dbReference>
<dbReference type="PROSITE" id="PS50850">
    <property type="entry name" value="MFS"/>
    <property type="match status" value="1"/>
</dbReference>
<dbReference type="InterPro" id="IPR011701">
    <property type="entry name" value="MFS"/>
</dbReference>
<dbReference type="EMBL" id="JAUTAS010000001">
    <property type="protein sequence ID" value="MDQ1108481.1"/>
    <property type="molecule type" value="Genomic_DNA"/>
</dbReference>
<dbReference type="InterPro" id="IPR001958">
    <property type="entry name" value="Tet-R_TetA/multi-R_MdtG-like"/>
</dbReference>
<evidence type="ECO:0000313" key="7">
    <source>
        <dbReference type="EMBL" id="MDQ1108481.1"/>
    </source>
</evidence>
<evidence type="ECO:0000256" key="1">
    <source>
        <dbReference type="ARBA" id="ARBA00004141"/>
    </source>
</evidence>
<dbReference type="RefSeq" id="WP_307106868.1">
    <property type="nucleotide sequence ID" value="NZ_JAUTAS010000001.1"/>
</dbReference>
<evidence type="ECO:0000313" key="8">
    <source>
        <dbReference type="Proteomes" id="UP001226084"/>
    </source>
</evidence>
<keyword evidence="3 5" id="KW-1133">Transmembrane helix</keyword>
<feature type="transmembrane region" description="Helical" evidence="5">
    <location>
        <begin position="287"/>
        <end position="306"/>
    </location>
</feature>
<evidence type="ECO:0000259" key="6">
    <source>
        <dbReference type="PROSITE" id="PS50850"/>
    </source>
</evidence>
<evidence type="ECO:0000256" key="3">
    <source>
        <dbReference type="ARBA" id="ARBA00022989"/>
    </source>
</evidence>
<name>A0AAP5EDC7_9GAMM</name>
<feature type="transmembrane region" description="Helical" evidence="5">
    <location>
        <begin position="256"/>
        <end position="275"/>
    </location>
</feature>
<dbReference type="SUPFAM" id="SSF103473">
    <property type="entry name" value="MFS general substrate transporter"/>
    <property type="match status" value="1"/>
</dbReference>
<protein>
    <submittedName>
        <fullName evidence="7">DHA1 family tetracycline resistance protein-like MFS transporter</fullName>
    </submittedName>
</protein>
<feature type="transmembrane region" description="Helical" evidence="5">
    <location>
        <begin position="104"/>
        <end position="125"/>
    </location>
</feature>
<feature type="transmembrane region" description="Helical" evidence="5">
    <location>
        <begin position="75"/>
        <end position="98"/>
    </location>
</feature>
<organism evidence="7 8">
    <name type="scientific">Stenotrophomonas rhizophila</name>
    <dbReference type="NCBI Taxonomy" id="216778"/>
    <lineage>
        <taxon>Bacteria</taxon>
        <taxon>Pseudomonadati</taxon>
        <taxon>Pseudomonadota</taxon>
        <taxon>Gammaproteobacteria</taxon>
        <taxon>Lysobacterales</taxon>
        <taxon>Lysobacteraceae</taxon>
        <taxon>Stenotrophomonas</taxon>
    </lineage>
</organism>
<dbReference type="Pfam" id="PF07690">
    <property type="entry name" value="MFS_1"/>
    <property type="match status" value="1"/>
</dbReference>
<sequence length="398" mass="40749">MRSIPVVSGLPALVFAAWVGTMAMMAFVAVIGPVVRLLGLSEWHAGLSVTAAGVLWMLSARRWGALSDRIGRRRVLLIALAAYAVIYIVMAVFVDTALQAPPAVWLSVLALVGTRALVGLFYAAVPPTAAALVADEAAPGQRAGAMAKLGSANALGMVIGPAAAGWVAFHDLALTLYVAALLPVLALLVIAWRLPSAPPPAAPTNGPRAALAWYDPRLRLPVMAVFAAMISVTIAQVTVGFFAIDRLQLAPAAGARMAGLALTAVGVGLIVAQVLVMTFKTMPPRRWIALGAVISGIGFSSVALVQAPWQLLATYAVAAFGMGFVFPSFQALAADSVQAHEQGAAAGAVASVQGLGMVIGPMVGTLLYRAAPSAPYLLVGLVLLGLAAAATLDGRRAA</sequence>
<feature type="transmembrane region" description="Helical" evidence="5">
    <location>
        <begin position="374"/>
        <end position="392"/>
    </location>
</feature>
<feature type="transmembrane region" description="Helical" evidence="5">
    <location>
        <begin position="43"/>
        <end position="63"/>
    </location>
</feature>
<gene>
    <name evidence="7" type="ORF">QE424_001640</name>
</gene>
<dbReference type="PRINTS" id="PR01035">
    <property type="entry name" value="TCRTETA"/>
</dbReference>
<evidence type="ECO:0000256" key="5">
    <source>
        <dbReference type="SAM" id="Phobius"/>
    </source>
</evidence>
<feature type="transmembrane region" description="Helical" evidence="5">
    <location>
        <begin position="222"/>
        <end position="244"/>
    </location>
</feature>
<keyword evidence="4 5" id="KW-0472">Membrane</keyword>
<evidence type="ECO:0000256" key="2">
    <source>
        <dbReference type="ARBA" id="ARBA00022692"/>
    </source>
</evidence>
<dbReference type="AlphaFoldDB" id="A0AAP5EDC7"/>
<reference evidence="7" key="1">
    <citation type="submission" date="2023-07" db="EMBL/GenBank/DDBJ databases">
        <title>Functional and genomic diversity of the sorghum phyllosphere microbiome.</title>
        <authorList>
            <person name="Shade A."/>
        </authorList>
    </citation>
    <scope>NUCLEOTIDE SEQUENCE</scope>
    <source>
        <strain evidence="7">SORGH_AS_0457</strain>
    </source>
</reference>
<feature type="transmembrane region" description="Helical" evidence="5">
    <location>
        <begin position="12"/>
        <end position="31"/>
    </location>
</feature>
<accession>A0AAP5EDC7</accession>
<comment type="caution">
    <text evidence="7">The sequence shown here is derived from an EMBL/GenBank/DDBJ whole genome shotgun (WGS) entry which is preliminary data.</text>
</comment>
<dbReference type="Gene3D" id="1.20.1250.20">
    <property type="entry name" value="MFS general substrate transporter like domains"/>
    <property type="match status" value="1"/>
</dbReference>
<proteinExistence type="predicted"/>